<dbReference type="Pfam" id="PF17853">
    <property type="entry name" value="GGDEF_2"/>
    <property type="match status" value="1"/>
</dbReference>
<dbReference type="Pfam" id="PF13556">
    <property type="entry name" value="HTH_30"/>
    <property type="match status" value="1"/>
</dbReference>
<feature type="compositionally biased region" description="Gly residues" evidence="2">
    <location>
        <begin position="414"/>
        <end position="446"/>
    </location>
</feature>
<feature type="domain" description="CdaR GGDEF-like" evidence="5">
    <location>
        <begin position="320"/>
        <end position="430"/>
    </location>
</feature>
<dbReference type="Proteomes" id="UP001595847">
    <property type="component" value="Unassembled WGS sequence"/>
</dbReference>
<feature type="region of interest" description="Disordered" evidence="2">
    <location>
        <begin position="1"/>
        <end position="20"/>
    </location>
</feature>
<dbReference type="EMBL" id="JBHSBH010000015">
    <property type="protein sequence ID" value="MFC3999480.1"/>
    <property type="molecule type" value="Genomic_DNA"/>
</dbReference>
<feature type="region of interest" description="Disordered" evidence="2">
    <location>
        <begin position="410"/>
        <end position="457"/>
    </location>
</feature>
<keyword evidence="7" id="KW-1185">Reference proteome</keyword>
<dbReference type="InterPro" id="IPR012914">
    <property type="entry name" value="PucR_dom"/>
</dbReference>
<dbReference type="InterPro" id="IPR051448">
    <property type="entry name" value="CdaR-like_regulators"/>
</dbReference>
<proteinExistence type="inferred from homology"/>
<evidence type="ECO:0000313" key="6">
    <source>
        <dbReference type="EMBL" id="MFC3999480.1"/>
    </source>
</evidence>
<evidence type="ECO:0000259" key="5">
    <source>
        <dbReference type="Pfam" id="PF17853"/>
    </source>
</evidence>
<feature type="domain" description="Purine catabolism PurC-like" evidence="3">
    <location>
        <begin position="35"/>
        <end position="154"/>
    </location>
</feature>
<organism evidence="6 7">
    <name type="scientific">Nocardiopsis sediminis</name>
    <dbReference type="NCBI Taxonomy" id="1778267"/>
    <lineage>
        <taxon>Bacteria</taxon>
        <taxon>Bacillati</taxon>
        <taxon>Actinomycetota</taxon>
        <taxon>Actinomycetes</taxon>
        <taxon>Streptosporangiales</taxon>
        <taxon>Nocardiopsidaceae</taxon>
        <taxon>Nocardiopsis</taxon>
    </lineage>
</organism>
<dbReference type="RefSeq" id="WP_378537937.1">
    <property type="nucleotide sequence ID" value="NZ_JBHSBH010000015.1"/>
</dbReference>
<gene>
    <name evidence="6" type="ORF">ACFOVU_26445</name>
</gene>
<dbReference type="InterPro" id="IPR041522">
    <property type="entry name" value="CdaR_GGDEF"/>
</dbReference>
<evidence type="ECO:0000256" key="1">
    <source>
        <dbReference type="ARBA" id="ARBA00006754"/>
    </source>
</evidence>
<dbReference type="PANTHER" id="PTHR33744:SF1">
    <property type="entry name" value="DNA-BINDING TRANSCRIPTIONAL ACTIVATOR ADER"/>
    <property type="match status" value="1"/>
</dbReference>
<dbReference type="PANTHER" id="PTHR33744">
    <property type="entry name" value="CARBOHYDRATE DIACID REGULATOR"/>
    <property type="match status" value="1"/>
</dbReference>
<sequence length="625" mass="65399">MGNVANDPAGPGQDLPSPERVRSASTLARGLTVADALSLSSLRGAEVLAGAGGLDRVIQRLNVMEVPDILPWVKPHELLLTTGYPLRAAPGDLVRLVRELDDRGLAAVAVEPGRHLDALPGEVLRAADERGLPILRLGDAVAFDGVLNQLLTDILNRQTATLARAEEVHRVLVDVILAGGGLAAITGKLPDLLDGSVMVTTPDGRVLARSGMDAAVLRDPRFFDVAGGRFHVENFKHGIRALDDEGARVVQVPILAGTLDHGRVVLITRDRPVHPTDVHLLERAAATAALVITRDLAVAAVESKYQGDFLRDLLAGKAGDPEHVARHCATLGWDLDRPLVVIVAEMDPDSGTGPPAAGELRPAHERFASAWNLVVRERDPKAAVAGYSQEVVVVMGAELAPAATGTAGAVAGAAGTGSGAAGTGNGAPGAGSGAAGTGSGAGGRGSGAAPSGAEARPGRMVRHLIAQVSGDGGGGRRSFATGVSRVVTRPEDIPVAYDQARQAARVGRRMHGTGSVAEFDDLGVYRLLSQIPDSAELHSFMTETLGPLAATGDPDTDDLRATLEALLDNNLNVAETARLLHFHYNTLRYRITKLERLLGPFTTDPHLRLDLMVALRVIRMRGMRG</sequence>
<dbReference type="InterPro" id="IPR025736">
    <property type="entry name" value="PucR_C-HTH_dom"/>
</dbReference>
<reference evidence="7" key="1">
    <citation type="journal article" date="2019" name="Int. J. Syst. Evol. Microbiol.">
        <title>The Global Catalogue of Microorganisms (GCM) 10K type strain sequencing project: providing services to taxonomists for standard genome sequencing and annotation.</title>
        <authorList>
            <consortium name="The Broad Institute Genomics Platform"/>
            <consortium name="The Broad Institute Genome Sequencing Center for Infectious Disease"/>
            <person name="Wu L."/>
            <person name="Ma J."/>
        </authorList>
    </citation>
    <scope>NUCLEOTIDE SEQUENCE [LARGE SCALE GENOMIC DNA]</scope>
    <source>
        <strain evidence="7">TBRC 1826</strain>
    </source>
</reference>
<accession>A0ABV8FXI2</accession>
<comment type="similarity">
    <text evidence="1">Belongs to the CdaR family.</text>
</comment>
<evidence type="ECO:0000256" key="2">
    <source>
        <dbReference type="SAM" id="MobiDB-lite"/>
    </source>
</evidence>
<evidence type="ECO:0000313" key="7">
    <source>
        <dbReference type="Proteomes" id="UP001595847"/>
    </source>
</evidence>
<comment type="caution">
    <text evidence="6">The sequence shown here is derived from an EMBL/GenBank/DDBJ whole genome shotgun (WGS) entry which is preliminary data.</text>
</comment>
<protein>
    <submittedName>
        <fullName evidence="6">PucR family transcriptional regulator</fullName>
    </submittedName>
</protein>
<name>A0ABV8FXI2_9ACTN</name>
<feature type="domain" description="PucR C-terminal helix-turn-helix" evidence="4">
    <location>
        <begin position="559"/>
        <end position="617"/>
    </location>
</feature>
<dbReference type="Pfam" id="PF07905">
    <property type="entry name" value="PucR"/>
    <property type="match status" value="1"/>
</dbReference>
<evidence type="ECO:0000259" key="4">
    <source>
        <dbReference type="Pfam" id="PF13556"/>
    </source>
</evidence>
<dbReference type="Gene3D" id="1.10.10.2840">
    <property type="entry name" value="PucR C-terminal helix-turn-helix domain"/>
    <property type="match status" value="1"/>
</dbReference>
<evidence type="ECO:0000259" key="3">
    <source>
        <dbReference type="Pfam" id="PF07905"/>
    </source>
</evidence>
<dbReference type="InterPro" id="IPR042070">
    <property type="entry name" value="PucR_C-HTH_sf"/>
</dbReference>